<evidence type="ECO:0000313" key="1">
    <source>
        <dbReference type="EMBL" id="RAS59495.1"/>
    </source>
</evidence>
<protein>
    <submittedName>
        <fullName evidence="1">Uncharacterized protein</fullName>
    </submittedName>
</protein>
<dbReference type="RefSeq" id="WP_112231951.1">
    <property type="nucleotide sequence ID" value="NZ_QLTT01000014.1"/>
</dbReference>
<gene>
    <name evidence="1" type="ORF">C8D87_114107</name>
</gene>
<keyword evidence="2" id="KW-1185">Reference proteome</keyword>
<dbReference type="Proteomes" id="UP000248714">
    <property type="component" value="Unassembled WGS sequence"/>
</dbReference>
<sequence length="69" mass="7632">MTDADVDWAGEHVTLRFSVGMTEVKVAVAPETADRMIQQLRWATSEVRRFADHRASGKPNDAFAGTTKP</sequence>
<reference evidence="1 2" key="1">
    <citation type="submission" date="2018-06" db="EMBL/GenBank/DDBJ databases">
        <title>Genomic Encyclopedia of Type Strains, Phase IV (KMG-IV): sequencing the most valuable type-strain genomes for metagenomic binning, comparative biology and taxonomic classification.</title>
        <authorList>
            <person name="Goeker M."/>
        </authorList>
    </citation>
    <scope>NUCLEOTIDE SEQUENCE [LARGE SCALE GENOMIC DNA]</scope>
    <source>
        <strain evidence="1 2">DSM 45479</strain>
    </source>
</reference>
<name>A0ABX9DZ42_9PSEU</name>
<evidence type="ECO:0000313" key="2">
    <source>
        <dbReference type="Proteomes" id="UP000248714"/>
    </source>
</evidence>
<dbReference type="EMBL" id="QLTT01000014">
    <property type="protein sequence ID" value="RAS59495.1"/>
    <property type="molecule type" value="Genomic_DNA"/>
</dbReference>
<organism evidence="1 2">
    <name type="scientific">Lentzea atacamensis</name>
    <dbReference type="NCBI Taxonomy" id="531938"/>
    <lineage>
        <taxon>Bacteria</taxon>
        <taxon>Bacillati</taxon>
        <taxon>Actinomycetota</taxon>
        <taxon>Actinomycetes</taxon>
        <taxon>Pseudonocardiales</taxon>
        <taxon>Pseudonocardiaceae</taxon>
        <taxon>Lentzea</taxon>
    </lineage>
</organism>
<proteinExistence type="predicted"/>
<accession>A0ABX9DZ42</accession>
<comment type="caution">
    <text evidence="1">The sequence shown here is derived from an EMBL/GenBank/DDBJ whole genome shotgun (WGS) entry which is preliminary data.</text>
</comment>